<keyword evidence="3" id="KW-1185">Reference proteome</keyword>
<organism evidence="2 3">
    <name type="scientific">Calycina marina</name>
    <dbReference type="NCBI Taxonomy" id="1763456"/>
    <lineage>
        <taxon>Eukaryota</taxon>
        <taxon>Fungi</taxon>
        <taxon>Dikarya</taxon>
        <taxon>Ascomycota</taxon>
        <taxon>Pezizomycotina</taxon>
        <taxon>Leotiomycetes</taxon>
        <taxon>Helotiales</taxon>
        <taxon>Pezizellaceae</taxon>
        <taxon>Calycina</taxon>
    </lineage>
</organism>
<dbReference type="OrthoDB" id="5331170at2759"/>
<proteinExistence type="predicted"/>
<accession>A0A9P8CHT0</accession>
<dbReference type="EMBL" id="MU253830">
    <property type="protein sequence ID" value="KAG9245791.1"/>
    <property type="molecule type" value="Genomic_DNA"/>
</dbReference>
<dbReference type="AlphaFoldDB" id="A0A9P8CHT0"/>
<gene>
    <name evidence="2" type="ORF">BJ878DRAFT_533657</name>
</gene>
<sequence>MTKKLQFVWPKDGPKGRSGHRGFWGRMNNIVTNRGPDVFIQRQGSRTGIRPDWWGNWDSYHDPGCDIMERNEPRASRRQKRYDPESRRYVDWTRDNNWSGDDFAANLLGGPPVAYYPRFTQREWDKIDRKMSQGKWPNPRKMGSDWNYDGPERFQQRHDWFWQDAHRIGENDREQLPQSFGPNPFLHMHQQDPMDFPQWIMDEPWPYCRRTVR</sequence>
<evidence type="ECO:0000256" key="1">
    <source>
        <dbReference type="SAM" id="MobiDB-lite"/>
    </source>
</evidence>
<evidence type="ECO:0000313" key="2">
    <source>
        <dbReference type="EMBL" id="KAG9245791.1"/>
    </source>
</evidence>
<comment type="caution">
    <text evidence="2">The sequence shown here is derived from an EMBL/GenBank/DDBJ whole genome shotgun (WGS) entry which is preliminary data.</text>
</comment>
<protein>
    <submittedName>
        <fullName evidence="2">Uncharacterized protein</fullName>
    </submittedName>
</protein>
<reference evidence="2" key="1">
    <citation type="journal article" date="2021" name="IMA Fungus">
        <title>Genomic characterization of three marine fungi, including Emericellopsis atlantica sp. nov. with signatures of a generalist lifestyle and marine biomass degradation.</title>
        <authorList>
            <person name="Hagestad O.C."/>
            <person name="Hou L."/>
            <person name="Andersen J.H."/>
            <person name="Hansen E.H."/>
            <person name="Altermark B."/>
            <person name="Li C."/>
            <person name="Kuhnert E."/>
            <person name="Cox R.J."/>
            <person name="Crous P.W."/>
            <person name="Spatafora J.W."/>
            <person name="Lail K."/>
            <person name="Amirebrahimi M."/>
            <person name="Lipzen A."/>
            <person name="Pangilinan J."/>
            <person name="Andreopoulos W."/>
            <person name="Hayes R.D."/>
            <person name="Ng V."/>
            <person name="Grigoriev I.V."/>
            <person name="Jackson S.A."/>
            <person name="Sutton T.D.S."/>
            <person name="Dobson A.D.W."/>
            <person name="Rama T."/>
        </authorList>
    </citation>
    <scope>NUCLEOTIDE SEQUENCE</scope>
    <source>
        <strain evidence="2">TRa3180A</strain>
    </source>
</reference>
<dbReference type="Proteomes" id="UP000887226">
    <property type="component" value="Unassembled WGS sequence"/>
</dbReference>
<evidence type="ECO:0000313" key="3">
    <source>
        <dbReference type="Proteomes" id="UP000887226"/>
    </source>
</evidence>
<feature type="region of interest" description="Disordered" evidence="1">
    <location>
        <begin position="1"/>
        <end position="22"/>
    </location>
</feature>
<name>A0A9P8CHT0_9HELO</name>